<dbReference type="InterPro" id="IPR041411">
    <property type="entry name" value="Ldi"/>
</dbReference>
<evidence type="ECO:0000313" key="3">
    <source>
        <dbReference type="Proteomes" id="UP001165189"/>
    </source>
</evidence>
<dbReference type="Proteomes" id="UP001165189">
    <property type="component" value="Unassembled WGS sequence"/>
</dbReference>
<accession>A0ABQ6KQJ5</accession>
<sequence>MKHNPDLLKNLPADFLAGHDKLSREQAGHLRHFHNLATQRDGEWGVMGSQDPGQEWLDSYRYQLATMAYAAGAAHFHRLPALRSIFQSLLSGLIHKMLRREVWGYWFLTSHSGKFVDPDIKRLRQPWADPVVKENIMIIAMRYNDVRDGTNVATEVLSKYTAAWEAKGMAGPNGLFISWYSPKQDTKRPALDLGFTAWSVTLS</sequence>
<organism evidence="2 3">
    <name type="scientific">Aspergillus oryzae var. brunneus</name>
    <dbReference type="NCBI Taxonomy" id="332754"/>
    <lineage>
        <taxon>Eukaryota</taxon>
        <taxon>Fungi</taxon>
        <taxon>Dikarya</taxon>
        <taxon>Ascomycota</taxon>
        <taxon>Pezizomycotina</taxon>
        <taxon>Eurotiomycetes</taxon>
        <taxon>Eurotiomycetidae</taxon>
        <taxon>Eurotiales</taxon>
        <taxon>Aspergillaceae</taxon>
        <taxon>Aspergillus</taxon>
        <taxon>Aspergillus subgen. Circumdati</taxon>
    </lineage>
</organism>
<proteinExistence type="predicted"/>
<reference evidence="2" key="1">
    <citation type="submission" date="2023-04" db="EMBL/GenBank/DDBJ databases">
        <title>Aspergillus oryzae var. brunneus NBRC 4377.</title>
        <authorList>
            <person name="Ichikawa N."/>
            <person name="Sato H."/>
            <person name="Tonouchi N."/>
        </authorList>
    </citation>
    <scope>NUCLEOTIDE SEQUENCE</scope>
    <source>
        <strain evidence="2">NBRC 4377</strain>
    </source>
</reference>
<gene>
    <name evidence="2" type="ORF">Aory05_000363100</name>
</gene>
<evidence type="ECO:0000259" key="1">
    <source>
        <dbReference type="Pfam" id="PF18566"/>
    </source>
</evidence>
<dbReference type="EMBL" id="BSYB01000012">
    <property type="protein sequence ID" value="GMG44702.1"/>
    <property type="molecule type" value="Genomic_DNA"/>
</dbReference>
<name>A0ABQ6KQJ5_ASPOZ</name>
<protein>
    <submittedName>
        <fullName evidence="2">Unnamed protein product</fullName>
    </submittedName>
</protein>
<dbReference type="Pfam" id="PF18566">
    <property type="entry name" value="Ldi"/>
    <property type="match status" value="1"/>
</dbReference>
<feature type="domain" description="Linalool dehydratase/isomerase" evidence="1">
    <location>
        <begin position="61"/>
        <end position="138"/>
    </location>
</feature>
<evidence type="ECO:0000313" key="2">
    <source>
        <dbReference type="EMBL" id="GMG44702.1"/>
    </source>
</evidence>
<keyword evidence="3" id="KW-1185">Reference proteome</keyword>
<comment type="caution">
    <text evidence="2">The sequence shown here is derived from an EMBL/GenBank/DDBJ whole genome shotgun (WGS) entry which is preliminary data.</text>
</comment>